<dbReference type="SUPFAM" id="SSF81606">
    <property type="entry name" value="PP2C-like"/>
    <property type="match status" value="1"/>
</dbReference>
<sequence>MGKESVDRSEGFGERLLGLLLDRAHLMPPQLIAPLIAEEVARIGGHDVSILLQDYAQEVLVPLAGKKLHVGQPEPMAESPAGRAFLSSDVVEVPQARGGVRMYLPLLDGSDQVGVMALTLATVGDDDRRLLRRLASLVADVLVTKNAYTDLFFLARRREPMSVSAEIQWSLLPPLTMTVPQVEVAGILEPAYRVAGDSFDYALNGNILHMAVIDAMGHGLDAAAMATIAIGAYRHARRVFVSLAEKYAFMDDAISRQFGPDHFVTAQLMHINIATGELELVNAGHPAPLLIRAGRVVRQLESATTLPVGFGGEEPRIREHTLQPGDRVLCYTDGIIDEHVTGGEPFGEERLIDCVNRLGEGPSQGVRADLRQLSHTLKVERGGRTSDDATLFMIEWHGGVADHLAVLD</sequence>
<dbReference type="InterPro" id="IPR036457">
    <property type="entry name" value="PPM-type-like_dom_sf"/>
</dbReference>
<dbReference type="Pfam" id="PF07228">
    <property type="entry name" value="SpoIIE"/>
    <property type="match status" value="1"/>
</dbReference>
<protein>
    <submittedName>
        <fullName evidence="3">Serine/threonine-protein phosphatase</fullName>
    </submittedName>
</protein>
<dbReference type="OrthoDB" id="4935951at2"/>
<evidence type="ECO:0000256" key="1">
    <source>
        <dbReference type="ARBA" id="ARBA00022801"/>
    </source>
</evidence>
<dbReference type="AlphaFoldDB" id="A0A3S5HT74"/>
<evidence type="ECO:0000313" key="3">
    <source>
        <dbReference type="EMBL" id="AZQ32279.1"/>
    </source>
</evidence>
<dbReference type="InterPro" id="IPR052016">
    <property type="entry name" value="Bact_Sigma-Reg"/>
</dbReference>
<dbReference type="SMART" id="SM00331">
    <property type="entry name" value="PP2C_SIG"/>
    <property type="match status" value="1"/>
</dbReference>
<dbReference type="GO" id="GO:0016791">
    <property type="term" value="F:phosphatase activity"/>
    <property type="evidence" value="ECO:0007669"/>
    <property type="project" value="TreeGrafter"/>
</dbReference>
<dbReference type="InterPro" id="IPR001932">
    <property type="entry name" value="PPM-type_phosphatase-like_dom"/>
</dbReference>
<keyword evidence="4" id="KW-1185">Reference proteome</keyword>
<dbReference type="Gene3D" id="3.60.40.10">
    <property type="entry name" value="PPM-type phosphatase domain"/>
    <property type="match status" value="1"/>
</dbReference>
<reference evidence="3 4" key="1">
    <citation type="journal article" date="2019" name="Int. J. Syst. Evol. Microbiol.">
        <title>Streptomyces cyaneochromogenes sp. nov., a blue pigment-producing actinomycete from manganese-contaminated soil.</title>
        <authorList>
            <person name="Tang X."/>
            <person name="Zhao J."/>
            <person name="Li K."/>
            <person name="Chen Z."/>
            <person name="Sun Y."/>
            <person name="Gao J."/>
        </authorList>
    </citation>
    <scope>NUCLEOTIDE SEQUENCE [LARGE SCALE GENOMIC DNA]</scope>
    <source>
        <strain evidence="3 4">MK-45</strain>
    </source>
</reference>
<keyword evidence="1" id="KW-0378">Hydrolase</keyword>
<dbReference type="PANTHER" id="PTHR43156">
    <property type="entry name" value="STAGE II SPORULATION PROTEIN E-RELATED"/>
    <property type="match status" value="1"/>
</dbReference>
<dbReference type="Proteomes" id="UP000280298">
    <property type="component" value="Chromosome"/>
</dbReference>
<dbReference type="EMBL" id="CP034539">
    <property type="protein sequence ID" value="AZQ32279.1"/>
    <property type="molecule type" value="Genomic_DNA"/>
</dbReference>
<evidence type="ECO:0000313" key="4">
    <source>
        <dbReference type="Proteomes" id="UP000280298"/>
    </source>
</evidence>
<feature type="domain" description="PPM-type phosphatase" evidence="2">
    <location>
        <begin position="179"/>
        <end position="396"/>
    </location>
</feature>
<gene>
    <name evidence="3" type="ORF">EJ357_01365</name>
</gene>
<dbReference type="RefSeq" id="WP_126387813.1">
    <property type="nucleotide sequence ID" value="NZ_CP034539.1"/>
</dbReference>
<name>A0A3S5HT74_9ACTN</name>
<organism evidence="3 4">
    <name type="scientific">Streptomyces cyaneochromogenes</name>
    <dbReference type="NCBI Taxonomy" id="2496836"/>
    <lineage>
        <taxon>Bacteria</taxon>
        <taxon>Bacillati</taxon>
        <taxon>Actinomycetota</taxon>
        <taxon>Actinomycetes</taxon>
        <taxon>Kitasatosporales</taxon>
        <taxon>Streptomycetaceae</taxon>
        <taxon>Streptomyces</taxon>
    </lineage>
</organism>
<proteinExistence type="predicted"/>
<accession>A0A3S5HT74</accession>
<dbReference type="KEGG" id="scya:EJ357_01365"/>
<dbReference type="PANTHER" id="PTHR43156:SF2">
    <property type="entry name" value="STAGE II SPORULATION PROTEIN E"/>
    <property type="match status" value="1"/>
</dbReference>
<evidence type="ECO:0000259" key="2">
    <source>
        <dbReference type="SMART" id="SM00331"/>
    </source>
</evidence>